<dbReference type="Gene3D" id="2.40.160.50">
    <property type="entry name" value="membrane protein fhac: a member of the omp85/tpsb transporter family"/>
    <property type="match status" value="1"/>
</dbReference>
<dbReference type="EMBL" id="JAEHFV010000007">
    <property type="protein sequence ID" value="MBK0371034.1"/>
    <property type="molecule type" value="Genomic_DNA"/>
</dbReference>
<dbReference type="InterPro" id="IPR000184">
    <property type="entry name" value="Bac_surfAg_D15"/>
</dbReference>
<evidence type="ECO:0000313" key="4">
    <source>
        <dbReference type="EMBL" id="MBK0371034.1"/>
    </source>
</evidence>
<accession>A0A934PPI2</accession>
<gene>
    <name evidence="4" type="ORF">I5M07_14450</name>
</gene>
<comment type="subcellular location">
    <subcellularLocation>
        <location evidence="1">Membrane</location>
    </subcellularLocation>
</comment>
<keyword evidence="2" id="KW-0472">Membrane</keyword>
<dbReference type="AlphaFoldDB" id="A0A934PPI2"/>
<dbReference type="Proteomes" id="UP000609172">
    <property type="component" value="Unassembled WGS sequence"/>
</dbReference>
<feature type="domain" description="Bacterial surface antigen (D15)" evidence="3">
    <location>
        <begin position="207"/>
        <end position="283"/>
    </location>
</feature>
<name>A0A934PPI2_9FLAO</name>
<keyword evidence="5" id="KW-1185">Reference proteome</keyword>
<evidence type="ECO:0000256" key="1">
    <source>
        <dbReference type="ARBA" id="ARBA00004370"/>
    </source>
</evidence>
<dbReference type="GO" id="GO:0019867">
    <property type="term" value="C:outer membrane"/>
    <property type="evidence" value="ECO:0007669"/>
    <property type="project" value="InterPro"/>
</dbReference>
<evidence type="ECO:0000256" key="2">
    <source>
        <dbReference type="ARBA" id="ARBA00023136"/>
    </source>
</evidence>
<organism evidence="4 5">
    <name type="scientific">Flavobacterium agrisoli</name>
    <dbReference type="NCBI Taxonomy" id="2793066"/>
    <lineage>
        <taxon>Bacteria</taxon>
        <taxon>Pseudomonadati</taxon>
        <taxon>Bacteroidota</taxon>
        <taxon>Flavobacteriia</taxon>
        <taxon>Flavobacteriales</taxon>
        <taxon>Flavobacteriaceae</taxon>
        <taxon>Flavobacterium</taxon>
    </lineage>
</organism>
<comment type="caution">
    <text evidence="4">The sequence shown here is derived from an EMBL/GenBank/DDBJ whole genome shotgun (WGS) entry which is preliminary data.</text>
</comment>
<dbReference type="Pfam" id="PF01103">
    <property type="entry name" value="Omp85"/>
    <property type="match status" value="1"/>
</dbReference>
<sequence>MKPQVRHALYSILFCASSLAQKKEHKISFRDSLDHAIDLSDFLINAHGFVPLISPITEPAVGFGVAVAPIFIEKSKYQMTDESGKPIYSPPTLNAVVGGYTSNHSQFYGYGRMGNLMKGNLRYKFMAGYGDINMKYFPNETILKDREIELNMKQIPVYLEATYRIKKSPFYVGGSYLFRKNKVSFVNLDLPFELPPSLDPKFLDGINSGLGVVLQYDNLDNTLSPTKGTRINTHFNFYGEYLGGDFNYQGGSAFWMYMHPLGKKWFSSFRVLGQFASKEVPFYYKPFIQLRGTPTKRYQGLQTIEIETEERWNLYKRWSLIFFTGMGKAFEDNENTDNTKIVWNAGSGFRYLIARKFGLQMGLDVARGPEQFAYYIVFGYSWMRN</sequence>
<proteinExistence type="predicted"/>
<evidence type="ECO:0000259" key="3">
    <source>
        <dbReference type="Pfam" id="PF01103"/>
    </source>
</evidence>
<evidence type="ECO:0000313" key="5">
    <source>
        <dbReference type="Proteomes" id="UP000609172"/>
    </source>
</evidence>
<protein>
    <submittedName>
        <fullName evidence="4">BamA/TamA family outer membrane protein</fullName>
    </submittedName>
</protein>
<dbReference type="RefSeq" id="WP_200107156.1">
    <property type="nucleotide sequence ID" value="NZ_JAEHFV010000007.1"/>
</dbReference>
<reference evidence="4" key="1">
    <citation type="submission" date="2020-12" db="EMBL/GenBank/DDBJ databases">
        <title>Bacterial novel species Flavobacterium sp. SE-1-e isolated from soil.</title>
        <authorList>
            <person name="Jung H.-Y."/>
        </authorList>
    </citation>
    <scope>NUCLEOTIDE SEQUENCE</scope>
    <source>
        <strain evidence="4">SE-1-e</strain>
    </source>
</reference>